<comment type="caution">
    <text evidence="1">The sequence shown here is derived from an EMBL/GenBank/DDBJ whole genome shotgun (WGS) entry which is preliminary data.</text>
</comment>
<name>A0ACC0CFR9_CATRO</name>
<keyword evidence="2" id="KW-1185">Reference proteome</keyword>
<evidence type="ECO:0000313" key="2">
    <source>
        <dbReference type="Proteomes" id="UP001060085"/>
    </source>
</evidence>
<accession>A0ACC0CFR9</accession>
<reference evidence="2" key="1">
    <citation type="journal article" date="2023" name="Nat. Plants">
        <title>Single-cell RNA sequencing provides a high-resolution roadmap for understanding the multicellular compartmentation of specialized metabolism.</title>
        <authorList>
            <person name="Sun S."/>
            <person name="Shen X."/>
            <person name="Li Y."/>
            <person name="Li Y."/>
            <person name="Wang S."/>
            <person name="Li R."/>
            <person name="Zhang H."/>
            <person name="Shen G."/>
            <person name="Guo B."/>
            <person name="Wei J."/>
            <person name="Xu J."/>
            <person name="St-Pierre B."/>
            <person name="Chen S."/>
            <person name="Sun C."/>
        </authorList>
    </citation>
    <scope>NUCLEOTIDE SEQUENCE [LARGE SCALE GENOMIC DNA]</scope>
</reference>
<sequence>MACSMNTGFFVCGSNETILCCNRKGYLGLSPPVGTLQFPDSKSKEFMGNTLDVLNHKGFGNWSVTAPRDNPIKAQASLCVSRVLRWWEKISTANMIEIQSAQELVDTLVNAGDKLIVLDFYSPGCGGCRALHPKVCQLAEANPNALFLKVNMEELRTMCECLRVHVMPFFRLYRGTEGKVCSFSCTNATIKKFRDALAKYGDADDDRYRLGPAKGLEKKELLALASAGLISRSSLPEDIDKDPSDDDEDLLAVVLEKKKGEDLVFKDNSAFVMA</sequence>
<proteinExistence type="predicted"/>
<evidence type="ECO:0000313" key="1">
    <source>
        <dbReference type="EMBL" id="KAI5683796.1"/>
    </source>
</evidence>
<dbReference type="Proteomes" id="UP001060085">
    <property type="component" value="Linkage Group LG01"/>
</dbReference>
<dbReference type="EMBL" id="CM044701">
    <property type="protein sequence ID" value="KAI5683796.1"/>
    <property type="molecule type" value="Genomic_DNA"/>
</dbReference>
<protein>
    <submittedName>
        <fullName evidence="1">Uncharacterized protein</fullName>
    </submittedName>
</protein>
<gene>
    <name evidence="1" type="ORF">M9H77_05024</name>
</gene>
<organism evidence="1 2">
    <name type="scientific">Catharanthus roseus</name>
    <name type="common">Madagascar periwinkle</name>
    <name type="synonym">Vinca rosea</name>
    <dbReference type="NCBI Taxonomy" id="4058"/>
    <lineage>
        <taxon>Eukaryota</taxon>
        <taxon>Viridiplantae</taxon>
        <taxon>Streptophyta</taxon>
        <taxon>Embryophyta</taxon>
        <taxon>Tracheophyta</taxon>
        <taxon>Spermatophyta</taxon>
        <taxon>Magnoliopsida</taxon>
        <taxon>eudicotyledons</taxon>
        <taxon>Gunneridae</taxon>
        <taxon>Pentapetalae</taxon>
        <taxon>asterids</taxon>
        <taxon>lamiids</taxon>
        <taxon>Gentianales</taxon>
        <taxon>Apocynaceae</taxon>
        <taxon>Rauvolfioideae</taxon>
        <taxon>Vinceae</taxon>
        <taxon>Catharanthinae</taxon>
        <taxon>Catharanthus</taxon>
    </lineage>
</organism>